<evidence type="ECO:0000313" key="2">
    <source>
        <dbReference type="Proteomes" id="UP000305202"/>
    </source>
</evidence>
<dbReference type="EMBL" id="SZPQ01000014">
    <property type="protein sequence ID" value="TKI06225.1"/>
    <property type="molecule type" value="Genomic_DNA"/>
</dbReference>
<dbReference type="Proteomes" id="UP000305202">
    <property type="component" value="Unassembled WGS sequence"/>
</dbReference>
<proteinExistence type="predicted"/>
<name>A0ABY2SLB0_9HYPH</name>
<protein>
    <submittedName>
        <fullName evidence="1">Uncharacterized protein</fullName>
    </submittedName>
</protein>
<evidence type="ECO:0000313" key="1">
    <source>
        <dbReference type="EMBL" id="TKI06225.1"/>
    </source>
</evidence>
<organism evidence="1 2">
    <name type="scientific">Martelella alba</name>
    <dbReference type="NCBI Taxonomy" id="2590451"/>
    <lineage>
        <taxon>Bacteria</taxon>
        <taxon>Pseudomonadati</taxon>
        <taxon>Pseudomonadota</taxon>
        <taxon>Alphaproteobacteria</taxon>
        <taxon>Hyphomicrobiales</taxon>
        <taxon>Aurantimonadaceae</taxon>
        <taxon>Martelella</taxon>
    </lineage>
</organism>
<dbReference type="RefSeq" id="WP_136990072.1">
    <property type="nucleotide sequence ID" value="NZ_SZPQ01000014.1"/>
</dbReference>
<accession>A0ABY2SLB0</accession>
<comment type="caution">
    <text evidence="1">The sequence shown here is derived from an EMBL/GenBank/DDBJ whole genome shotgun (WGS) entry which is preliminary data.</text>
</comment>
<keyword evidence="2" id="KW-1185">Reference proteome</keyword>
<gene>
    <name evidence="1" type="ORF">FCN80_10280</name>
</gene>
<sequence>MDYCDIDAPSCFKEITRTARKQHKCCECRHPIMPGDKYVYYSGVWDGEPADFKRCLICDEVAKKFSEIHDCAVCFRGLRAEFSDYQEQSDTYASLAEILGVSVEKIKHVLGEKWFDA</sequence>
<reference evidence="1 2" key="1">
    <citation type="submission" date="2019-04" db="EMBL/GenBank/DDBJ databases">
        <authorList>
            <person name="Li M."/>
            <person name="Gao C."/>
        </authorList>
    </citation>
    <scope>NUCLEOTIDE SEQUENCE [LARGE SCALE GENOMIC DNA]</scope>
    <source>
        <strain evidence="1 2">BGMRC 2031</strain>
    </source>
</reference>